<comment type="similarity">
    <text evidence="1 7">Belongs to the peptidase S24 family.</text>
</comment>
<dbReference type="InterPro" id="IPR036286">
    <property type="entry name" value="LexA/Signal_pep-like_sf"/>
</dbReference>
<evidence type="ECO:0000256" key="2">
    <source>
        <dbReference type="ARBA" id="ARBA00022763"/>
    </source>
</evidence>
<sequence length="144" mass="15816">MTSLYSYKQNQIIKLPLFLERVSCGFPSPAQDYVEDSLDLNKLVVKHPSATYFVRVSGDSMIGAGIGDGDLLVVDRSLTAEHGDIVVAAVAGEFTVKELRTRPVLQLIPHNANYAPIVFQAEEELQIFGVVTFTLKANRHVRAG</sequence>
<proteinExistence type="inferred from homology"/>
<dbReference type="InterPro" id="IPR015927">
    <property type="entry name" value="Peptidase_S24_S26A/B/C"/>
</dbReference>
<keyword evidence="2" id="KW-0227">DNA damage</keyword>
<keyword evidence="9" id="KW-1185">Reference proteome</keyword>
<dbReference type="KEGG" id="bgj:AWC36_11005"/>
<dbReference type="EMBL" id="CGIG01000001">
    <property type="protein sequence ID" value="CPR21541.1"/>
    <property type="molecule type" value="Genomic_DNA"/>
</dbReference>
<name>A0A0G4K385_9GAMM</name>
<dbReference type="NCBIfam" id="NF007621">
    <property type="entry name" value="PRK10276.1"/>
    <property type="match status" value="1"/>
</dbReference>
<keyword evidence="6" id="KW-0742">SOS response</keyword>
<reference evidence="9" key="1">
    <citation type="submission" date="2015-01" db="EMBL/GenBank/DDBJ databases">
        <authorList>
            <person name="Paterson Steve"/>
        </authorList>
    </citation>
    <scope>NUCLEOTIDE SEQUENCE [LARGE SCALE GENOMIC DNA]</scope>
    <source>
        <strain evidence="9">OBR1</strain>
    </source>
</reference>
<dbReference type="InterPro" id="IPR039418">
    <property type="entry name" value="LexA-like"/>
</dbReference>
<dbReference type="GO" id="GO:0016787">
    <property type="term" value="F:hydrolase activity"/>
    <property type="evidence" value="ECO:0007669"/>
    <property type="project" value="UniProtKB-KW"/>
</dbReference>
<organism evidence="8 9">
    <name type="scientific">Brenneria goodwinii</name>
    <dbReference type="NCBI Taxonomy" id="1109412"/>
    <lineage>
        <taxon>Bacteria</taxon>
        <taxon>Pseudomonadati</taxon>
        <taxon>Pseudomonadota</taxon>
        <taxon>Gammaproteobacteria</taxon>
        <taxon>Enterobacterales</taxon>
        <taxon>Pectobacteriaceae</taxon>
        <taxon>Brenneria</taxon>
    </lineage>
</organism>
<dbReference type="InterPro" id="IPR006197">
    <property type="entry name" value="Peptidase_S24_LexA"/>
</dbReference>
<keyword evidence="5" id="KW-0234">DNA repair</keyword>
<evidence type="ECO:0000256" key="7">
    <source>
        <dbReference type="RuleBase" id="RU003991"/>
    </source>
</evidence>
<dbReference type="Gene3D" id="2.10.109.10">
    <property type="entry name" value="Umud Fragment, subunit A"/>
    <property type="match status" value="1"/>
</dbReference>
<dbReference type="InterPro" id="IPR050077">
    <property type="entry name" value="LexA_repressor"/>
</dbReference>
<dbReference type="GO" id="GO:0006281">
    <property type="term" value="P:DNA repair"/>
    <property type="evidence" value="ECO:0007669"/>
    <property type="project" value="UniProtKB-KW"/>
</dbReference>
<dbReference type="GO" id="GO:0009432">
    <property type="term" value="P:SOS response"/>
    <property type="evidence" value="ECO:0007669"/>
    <property type="project" value="UniProtKB-KW"/>
</dbReference>
<dbReference type="PANTHER" id="PTHR33516">
    <property type="entry name" value="LEXA REPRESSOR"/>
    <property type="match status" value="1"/>
</dbReference>
<keyword evidence="3 7" id="KW-0378">Hydrolase</keyword>
<gene>
    <name evidence="8" type="ORF">BN1221_04944c</name>
</gene>
<dbReference type="GeneID" id="70907327"/>
<keyword evidence="4 7" id="KW-0068">Autocatalytic cleavage</keyword>
<evidence type="ECO:0000256" key="5">
    <source>
        <dbReference type="ARBA" id="ARBA00023204"/>
    </source>
</evidence>
<protein>
    <submittedName>
        <fullName evidence="8">Error-prone repair protein UmuD</fullName>
    </submittedName>
</protein>
<dbReference type="RefSeq" id="WP_048639524.1">
    <property type="nucleotide sequence ID" value="NZ_CGIG01000001.1"/>
</dbReference>
<evidence type="ECO:0000313" key="9">
    <source>
        <dbReference type="Proteomes" id="UP000044377"/>
    </source>
</evidence>
<dbReference type="GO" id="GO:0006355">
    <property type="term" value="P:regulation of DNA-templated transcription"/>
    <property type="evidence" value="ECO:0007669"/>
    <property type="project" value="InterPro"/>
</dbReference>
<dbReference type="SUPFAM" id="SSF51306">
    <property type="entry name" value="LexA/Signal peptidase"/>
    <property type="match status" value="1"/>
</dbReference>
<dbReference type="Proteomes" id="UP000044377">
    <property type="component" value="Unassembled WGS sequence"/>
</dbReference>
<dbReference type="AlphaFoldDB" id="A0A0G4K385"/>
<evidence type="ECO:0000256" key="4">
    <source>
        <dbReference type="ARBA" id="ARBA00022813"/>
    </source>
</evidence>
<accession>A0A0G4K385</accession>
<dbReference type="Pfam" id="PF00717">
    <property type="entry name" value="Peptidase_S24"/>
    <property type="match status" value="1"/>
</dbReference>
<dbReference type="OrthoDB" id="9787787at2"/>
<evidence type="ECO:0000313" key="8">
    <source>
        <dbReference type="EMBL" id="CPR21541.1"/>
    </source>
</evidence>
<evidence type="ECO:0000256" key="1">
    <source>
        <dbReference type="ARBA" id="ARBA00007484"/>
    </source>
</evidence>
<dbReference type="STRING" id="1109412.BN1221_04944c"/>
<dbReference type="PANTHER" id="PTHR33516:SF2">
    <property type="entry name" value="LEXA REPRESSOR-RELATED"/>
    <property type="match status" value="1"/>
</dbReference>
<dbReference type="GO" id="GO:0003677">
    <property type="term" value="F:DNA binding"/>
    <property type="evidence" value="ECO:0007669"/>
    <property type="project" value="InterPro"/>
</dbReference>
<dbReference type="PRINTS" id="PR00726">
    <property type="entry name" value="LEXASERPTASE"/>
</dbReference>
<evidence type="ECO:0000256" key="3">
    <source>
        <dbReference type="ARBA" id="ARBA00022801"/>
    </source>
</evidence>
<evidence type="ECO:0000256" key="6">
    <source>
        <dbReference type="ARBA" id="ARBA00023236"/>
    </source>
</evidence>
<dbReference type="CDD" id="cd06529">
    <property type="entry name" value="S24_LexA-like"/>
    <property type="match status" value="1"/>
</dbReference>